<dbReference type="Gene3D" id="3.40.50.1910">
    <property type="match status" value="1"/>
</dbReference>
<keyword evidence="3" id="KW-1185">Reference proteome</keyword>
<reference evidence="2" key="1">
    <citation type="submission" date="2021-03" db="EMBL/GenBank/DDBJ databases">
        <title>Draft genome sequence of rust myrtle Austropuccinia psidii MF-1, a brazilian biotype.</title>
        <authorList>
            <person name="Quecine M.C."/>
            <person name="Pachon D.M.R."/>
            <person name="Bonatelli M.L."/>
            <person name="Correr F.H."/>
            <person name="Franceschini L.M."/>
            <person name="Leite T.F."/>
            <person name="Margarido G.R.A."/>
            <person name="Almeida C.A."/>
            <person name="Ferrarezi J.A."/>
            <person name="Labate C.A."/>
        </authorList>
    </citation>
    <scope>NUCLEOTIDE SEQUENCE</scope>
    <source>
        <strain evidence="2">MF-1</strain>
    </source>
</reference>
<protein>
    <submittedName>
        <fullName evidence="2">Uncharacterized protein</fullName>
    </submittedName>
</protein>
<evidence type="ECO:0000256" key="1">
    <source>
        <dbReference type="ARBA" id="ARBA00009884"/>
    </source>
</evidence>
<dbReference type="EMBL" id="AVOT02102707">
    <property type="protein sequence ID" value="MBW0578400.1"/>
    <property type="molecule type" value="Genomic_DNA"/>
</dbReference>
<accession>A0A9Q3KBP3</accession>
<dbReference type="Proteomes" id="UP000765509">
    <property type="component" value="Unassembled WGS sequence"/>
</dbReference>
<gene>
    <name evidence="2" type="ORF">O181_118115</name>
</gene>
<comment type="similarity">
    <text evidence="1">Belongs to the STXBP/unc-18/SEC1 family.</text>
</comment>
<organism evidence="2 3">
    <name type="scientific">Austropuccinia psidii MF-1</name>
    <dbReference type="NCBI Taxonomy" id="1389203"/>
    <lineage>
        <taxon>Eukaryota</taxon>
        <taxon>Fungi</taxon>
        <taxon>Dikarya</taxon>
        <taxon>Basidiomycota</taxon>
        <taxon>Pucciniomycotina</taxon>
        <taxon>Pucciniomycetes</taxon>
        <taxon>Pucciniales</taxon>
        <taxon>Sphaerophragmiaceae</taxon>
        <taxon>Austropuccinia</taxon>
    </lineage>
</organism>
<dbReference type="GO" id="GO:0016192">
    <property type="term" value="P:vesicle-mediated transport"/>
    <property type="evidence" value="ECO:0007669"/>
    <property type="project" value="InterPro"/>
</dbReference>
<sequence>ILAVTRVFIEAPPVSLDLLAGLPQLTTNRKPPPNLDVIYILAPIAKIIDRIIADFCPHRSTGKKAPPEGFNEHAGAHMFFTQPFSGCTLPSAINRIVSNISPKERPAHTLPPPNPRSFLMLNAPPPLRSAEHAFDISDEETCRTSTSPPSPPLGLAGLVKEHLCKILASCLARHLLNYCDSNKEFPPVIDPPRSRSTILITERAMDLFAPLLHEFTYQAMCNDLLEIPFFIPLTLNATEKSPSAKAPSIRIQSLIAVMSLPQMSPSQHKP</sequence>
<dbReference type="InterPro" id="IPR043154">
    <property type="entry name" value="Sec-1-like_dom1"/>
</dbReference>
<dbReference type="PANTHER" id="PTHR11679">
    <property type="entry name" value="VESICLE PROTEIN SORTING-ASSOCIATED"/>
    <property type="match status" value="1"/>
</dbReference>
<proteinExistence type="inferred from homology"/>
<dbReference type="InterPro" id="IPR036045">
    <property type="entry name" value="Sec1-like_sf"/>
</dbReference>
<dbReference type="Pfam" id="PF00995">
    <property type="entry name" value="Sec1"/>
    <property type="match status" value="1"/>
</dbReference>
<dbReference type="InterPro" id="IPR001619">
    <property type="entry name" value="Sec1-like"/>
</dbReference>
<dbReference type="OrthoDB" id="2500524at2759"/>
<name>A0A9Q3KBP3_9BASI</name>
<dbReference type="Gene3D" id="3.40.50.2060">
    <property type="match status" value="1"/>
</dbReference>
<dbReference type="InterPro" id="IPR027482">
    <property type="entry name" value="Sec1-like_dom2"/>
</dbReference>
<comment type="caution">
    <text evidence="2">The sequence shown here is derived from an EMBL/GenBank/DDBJ whole genome shotgun (WGS) entry which is preliminary data.</text>
</comment>
<dbReference type="SUPFAM" id="SSF56815">
    <property type="entry name" value="Sec1/munc18-like (SM) proteins"/>
    <property type="match status" value="1"/>
</dbReference>
<feature type="non-terminal residue" evidence="2">
    <location>
        <position position="1"/>
    </location>
</feature>
<dbReference type="AlphaFoldDB" id="A0A9Q3KBP3"/>
<evidence type="ECO:0000313" key="3">
    <source>
        <dbReference type="Proteomes" id="UP000765509"/>
    </source>
</evidence>
<evidence type="ECO:0000313" key="2">
    <source>
        <dbReference type="EMBL" id="MBW0578400.1"/>
    </source>
</evidence>